<protein>
    <submittedName>
        <fullName evidence="2">MarR family transcriptional regulator</fullName>
    </submittedName>
</protein>
<dbReference type="Pfam" id="PF01047">
    <property type="entry name" value="MarR"/>
    <property type="match status" value="1"/>
</dbReference>
<dbReference type="Proteomes" id="UP000670475">
    <property type="component" value="Unassembled WGS sequence"/>
</dbReference>
<gene>
    <name evidence="2" type="ORF">JFN87_10295</name>
</gene>
<dbReference type="PANTHER" id="PTHR39515:SF2">
    <property type="entry name" value="HTH-TYPE TRANSCRIPTIONAL REGULATOR RV0880"/>
    <property type="match status" value="1"/>
</dbReference>
<keyword evidence="3" id="KW-1185">Reference proteome</keyword>
<dbReference type="InterPro" id="IPR000835">
    <property type="entry name" value="HTH_MarR-typ"/>
</dbReference>
<organism evidence="2 3">
    <name type="scientific">Streptomyces montanisoli</name>
    <dbReference type="NCBI Taxonomy" id="2798581"/>
    <lineage>
        <taxon>Bacteria</taxon>
        <taxon>Bacillati</taxon>
        <taxon>Actinomycetota</taxon>
        <taxon>Actinomycetes</taxon>
        <taxon>Kitasatosporales</taxon>
        <taxon>Streptomycetaceae</taxon>
        <taxon>Streptomyces</taxon>
    </lineage>
</organism>
<dbReference type="AlphaFoldDB" id="A0A940ME29"/>
<dbReference type="PROSITE" id="PS50995">
    <property type="entry name" value="HTH_MARR_2"/>
    <property type="match status" value="1"/>
</dbReference>
<dbReference type="PANTHER" id="PTHR39515">
    <property type="entry name" value="CONSERVED PROTEIN"/>
    <property type="match status" value="1"/>
</dbReference>
<evidence type="ECO:0000259" key="1">
    <source>
        <dbReference type="PROSITE" id="PS50995"/>
    </source>
</evidence>
<sequence length="160" mass="17124">MSEENHPQDHQGDVADFVEAAALLTIRYLTARDISFSAATTLSRLSRTGPARLTVLAAEEGASQPSMTQLVQRLERQGLVSRVGDPDDGRVVLVSITDAGRALLDERRRTRARRLKALLRTLSPEDGAALTEAARLGMPALRHLAEHAADTDGPVGAPPG</sequence>
<reference evidence="2" key="1">
    <citation type="submission" date="2021-03" db="EMBL/GenBank/DDBJ databases">
        <title>Whole genome sequence of Streptomyces bomunensis MMS17-BM035.</title>
        <authorList>
            <person name="Lee J.H."/>
        </authorList>
    </citation>
    <scope>NUCLEOTIDE SEQUENCE</scope>
    <source>
        <strain evidence="2">MMS17-BM035</strain>
    </source>
</reference>
<dbReference type="Gene3D" id="1.10.10.10">
    <property type="entry name" value="Winged helix-like DNA-binding domain superfamily/Winged helix DNA-binding domain"/>
    <property type="match status" value="1"/>
</dbReference>
<dbReference type="GO" id="GO:0003700">
    <property type="term" value="F:DNA-binding transcription factor activity"/>
    <property type="evidence" value="ECO:0007669"/>
    <property type="project" value="InterPro"/>
</dbReference>
<proteinExistence type="predicted"/>
<dbReference type="RefSeq" id="WP_209339645.1">
    <property type="nucleotide sequence ID" value="NZ_JAGIQL010000030.1"/>
</dbReference>
<dbReference type="SMART" id="SM00347">
    <property type="entry name" value="HTH_MARR"/>
    <property type="match status" value="1"/>
</dbReference>
<name>A0A940ME29_9ACTN</name>
<dbReference type="InterPro" id="IPR036390">
    <property type="entry name" value="WH_DNA-bd_sf"/>
</dbReference>
<dbReference type="InterPro" id="IPR052526">
    <property type="entry name" value="HTH-type_Bedaq_tolerance"/>
</dbReference>
<feature type="domain" description="HTH marR-type" evidence="1">
    <location>
        <begin position="1"/>
        <end position="150"/>
    </location>
</feature>
<dbReference type="SUPFAM" id="SSF46785">
    <property type="entry name" value="Winged helix' DNA-binding domain"/>
    <property type="match status" value="1"/>
</dbReference>
<evidence type="ECO:0000313" key="2">
    <source>
        <dbReference type="EMBL" id="MBP0457887.1"/>
    </source>
</evidence>
<dbReference type="EMBL" id="JAGIQL010000030">
    <property type="protein sequence ID" value="MBP0457887.1"/>
    <property type="molecule type" value="Genomic_DNA"/>
</dbReference>
<dbReference type="InterPro" id="IPR036388">
    <property type="entry name" value="WH-like_DNA-bd_sf"/>
</dbReference>
<evidence type="ECO:0000313" key="3">
    <source>
        <dbReference type="Proteomes" id="UP000670475"/>
    </source>
</evidence>
<comment type="caution">
    <text evidence="2">The sequence shown here is derived from an EMBL/GenBank/DDBJ whole genome shotgun (WGS) entry which is preliminary data.</text>
</comment>
<accession>A0A940ME29</accession>